<dbReference type="InterPro" id="IPR051449">
    <property type="entry name" value="ABC-2_transporter_component"/>
</dbReference>
<evidence type="ECO:0000259" key="7">
    <source>
        <dbReference type="Pfam" id="PF12698"/>
    </source>
</evidence>
<dbReference type="Proteomes" id="UP000617951">
    <property type="component" value="Unassembled WGS sequence"/>
</dbReference>
<feature type="transmembrane region" description="Helical" evidence="6">
    <location>
        <begin position="45"/>
        <end position="64"/>
    </location>
</feature>
<keyword evidence="3 6" id="KW-0812">Transmembrane</keyword>
<evidence type="ECO:0000256" key="2">
    <source>
        <dbReference type="ARBA" id="ARBA00022475"/>
    </source>
</evidence>
<keyword evidence="9" id="KW-1185">Reference proteome</keyword>
<name>A0A926DJC0_9FIRM</name>
<protein>
    <submittedName>
        <fullName evidence="8">ABC transporter permease</fullName>
    </submittedName>
</protein>
<dbReference type="AlphaFoldDB" id="A0A926DJC0"/>
<sequence length="236" mass="25939">MRAVYRKDLRSHFASASSYMFLAVFLFFGGSYFTRFVLAQNTSEVTEIFANTSVLMVLLFPFLTMRSMAREQQIGTDKLLLTGPLPIVSLVTAKLLACYTVFLLSLALTAIFPLLVFAGGNVSAGEVLVSYLGFALFGLAVISLGVFISSLSAHPLRAGLVTAICLIILWMTDSILPNVANPALHSLLSVFSLFGRLEEFQYGFLRLSSILYMLSFAAVFVLFTCKSISLHRENKV</sequence>
<feature type="domain" description="ABC-2 type transporter transmembrane" evidence="7">
    <location>
        <begin position="44"/>
        <end position="224"/>
    </location>
</feature>
<evidence type="ECO:0000256" key="6">
    <source>
        <dbReference type="SAM" id="Phobius"/>
    </source>
</evidence>
<dbReference type="PANTHER" id="PTHR30294:SF29">
    <property type="entry name" value="MULTIDRUG ABC TRANSPORTER PERMEASE YBHS-RELATED"/>
    <property type="match status" value="1"/>
</dbReference>
<dbReference type="InterPro" id="IPR013525">
    <property type="entry name" value="ABC2_TM"/>
</dbReference>
<keyword evidence="5 6" id="KW-0472">Membrane</keyword>
<evidence type="ECO:0000256" key="3">
    <source>
        <dbReference type="ARBA" id="ARBA00022692"/>
    </source>
</evidence>
<feature type="transmembrane region" description="Helical" evidence="6">
    <location>
        <begin position="12"/>
        <end position="33"/>
    </location>
</feature>
<dbReference type="EMBL" id="JACRSS010000006">
    <property type="protein sequence ID" value="MBC8539266.1"/>
    <property type="molecule type" value="Genomic_DNA"/>
</dbReference>
<organism evidence="8 9">
    <name type="scientific">Guopingia tenuis</name>
    <dbReference type="NCBI Taxonomy" id="2763656"/>
    <lineage>
        <taxon>Bacteria</taxon>
        <taxon>Bacillati</taxon>
        <taxon>Bacillota</taxon>
        <taxon>Clostridia</taxon>
        <taxon>Christensenellales</taxon>
        <taxon>Christensenellaceae</taxon>
        <taxon>Guopingia</taxon>
    </lineage>
</organism>
<evidence type="ECO:0000256" key="1">
    <source>
        <dbReference type="ARBA" id="ARBA00004651"/>
    </source>
</evidence>
<dbReference type="PANTHER" id="PTHR30294">
    <property type="entry name" value="MEMBRANE COMPONENT OF ABC TRANSPORTER YHHJ-RELATED"/>
    <property type="match status" value="1"/>
</dbReference>
<feature type="transmembrane region" description="Helical" evidence="6">
    <location>
        <begin position="160"/>
        <end position="180"/>
    </location>
</feature>
<dbReference type="GO" id="GO:0140359">
    <property type="term" value="F:ABC-type transporter activity"/>
    <property type="evidence" value="ECO:0007669"/>
    <property type="project" value="InterPro"/>
</dbReference>
<accession>A0A926DJC0</accession>
<dbReference type="GO" id="GO:0005886">
    <property type="term" value="C:plasma membrane"/>
    <property type="evidence" value="ECO:0007669"/>
    <property type="project" value="UniProtKB-SubCell"/>
</dbReference>
<proteinExistence type="predicted"/>
<keyword evidence="2" id="KW-1003">Cell membrane</keyword>
<reference evidence="8" key="1">
    <citation type="submission" date="2020-08" db="EMBL/GenBank/DDBJ databases">
        <title>Genome public.</title>
        <authorList>
            <person name="Liu C."/>
            <person name="Sun Q."/>
        </authorList>
    </citation>
    <scope>NUCLEOTIDE SEQUENCE</scope>
    <source>
        <strain evidence="8">NSJ-63</strain>
    </source>
</reference>
<feature type="transmembrane region" description="Helical" evidence="6">
    <location>
        <begin position="200"/>
        <end position="225"/>
    </location>
</feature>
<gene>
    <name evidence="8" type="ORF">H8693_10045</name>
</gene>
<comment type="subcellular location">
    <subcellularLocation>
        <location evidence="1">Cell membrane</location>
        <topology evidence="1">Multi-pass membrane protein</topology>
    </subcellularLocation>
</comment>
<dbReference type="Pfam" id="PF12698">
    <property type="entry name" value="ABC2_membrane_3"/>
    <property type="match status" value="1"/>
</dbReference>
<evidence type="ECO:0000256" key="4">
    <source>
        <dbReference type="ARBA" id="ARBA00022989"/>
    </source>
</evidence>
<dbReference type="RefSeq" id="WP_249280864.1">
    <property type="nucleotide sequence ID" value="NZ_JACRSS010000006.1"/>
</dbReference>
<evidence type="ECO:0000313" key="8">
    <source>
        <dbReference type="EMBL" id="MBC8539266.1"/>
    </source>
</evidence>
<keyword evidence="4 6" id="KW-1133">Transmembrane helix</keyword>
<evidence type="ECO:0000256" key="5">
    <source>
        <dbReference type="ARBA" id="ARBA00023136"/>
    </source>
</evidence>
<feature type="transmembrane region" description="Helical" evidence="6">
    <location>
        <begin position="85"/>
        <end position="116"/>
    </location>
</feature>
<comment type="caution">
    <text evidence="8">The sequence shown here is derived from an EMBL/GenBank/DDBJ whole genome shotgun (WGS) entry which is preliminary data.</text>
</comment>
<evidence type="ECO:0000313" key="9">
    <source>
        <dbReference type="Proteomes" id="UP000617951"/>
    </source>
</evidence>
<feature type="transmembrane region" description="Helical" evidence="6">
    <location>
        <begin position="128"/>
        <end position="148"/>
    </location>
</feature>